<reference evidence="3" key="1">
    <citation type="journal article" date="2019" name="Int. J. Syst. Evol. Microbiol.">
        <title>The Global Catalogue of Microorganisms (GCM) 10K type strain sequencing project: providing services to taxonomists for standard genome sequencing and annotation.</title>
        <authorList>
            <consortium name="The Broad Institute Genomics Platform"/>
            <consortium name="The Broad Institute Genome Sequencing Center for Infectious Disease"/>
            <person name="Wu L."/>
            <person name="Ma J."/>
        </authorList>
    </citation>
    <scope>NUCLEOTIDE SEQUENCE [LARGE SCALE GENOMIC DNA]</scope>
    <source>
        <strain evidence="3">CCUG 53762</strain>
    </source>
</reference>
<protein>
    <submittedName>
        <fullName evidence="2">Phage holin family protein</fullName>
    </submittedName>
</protein>
<dbReference type="RefSeq" id="WP_379661991.1">
    <property type="nucleotide sequence ID" value="NZ_JBHUDG010000005.1"/>
</dbReference>
<dbReference type="InterPro" id="IPR009937">
    <property type="entry name" value="Phage_holin_3_6"/>
</dbReference>
<dbReference type="Pfam" id="PF07332">
    <property type="entry name" value="Phage_holin_3_6"/>
    <property type="match status" value="1"/>
</dbReference>
<accession>A0ABW4IBH7</accession>
<keyword evidence="3" id="KW-1185">Reference proteome</keyword>
<evidence type="ECO:0000313" key="3">
    <source>
        <dbReference type="Proteomes" id="UP001597118"/>
    </source>
</evidence>
<keyword evidence="1" id="KW-1133">Transmembrane helix</keyword>
<comment type="caution">
    <text evidence="2">The sequence shown here is derived from an EMBL/GenBank/DDBJ whole genome shotgun (WGS) entry which is preliminary data.</text>
</comment>
<evidence type="ECO:0000256" key="1">
    <source>
        <dbReference type="SAM" id="Phobius"/>
    </source>
</evidence>
<dbReference type="Proteomes" id="UP001597118">
    <property type="component" value="Unassembled WGS sequence"/>
</dbReference>
<keyword evidence="1" id="KW-0472">Membrane</keyword>
<evidence type="ECO:0000313" key="2">
    <source>
        <dbReference type="EMBL" id="MFD1629613.1"/>
    </source>
</evidence>
<gene>
    <name evidence="2" type="ORF">ACFSAH_06990</name>
</gene>
<keyword evidence="1" id="KW-0812">Transmembrane</keyword>
<dbReference type="EMBL" id="JBHUDG010000005">
    <property type="protein sequence ID" value="MFD1629613.1"/>
    <property type="molecule type" value="Genomic_DNA"/>
</dbReference>
<feature type="transmembrane region" description="Helical" evidence="1">
    <location>
        <begin position="66"/>
        <end position="87"/>
    </location>
</feature>
<sequence length="114" mass="12898">MQEIIDKLKEYVDTRLRLAKLVAIEKSSSAIAEIIAILIISVFLLLAFLFVSLALGFYISELLGNSYSGFFIVALFYFLVALVVFLIKGNVLERTIVNTIIKKTFKEDSKEDKE</sequence>
<proteinExistence type="predicted"/>
<organism evidence="2 3">
    <name type="scientific">Pseudopedobacter beijingensis</name>
    <dbReference type="NCBI Taxonomy" id="1207056"/>
    <lineage>
        <taxon>Bacteria</taxon>
        <taxon>Pseudomonadati</taxon>
        <taxon>Bacteroidota</taxon>
        <taxon>Sphingobacteriia</taxon>
        <taxon>Sphingobacteriales</taxon>
        <taxon>Sphingobacteriaceae</taxon>
        <taxon>Pseudopedobacter</taxon>
    </lineage>
</organism>
<name>A0ABW4IBH7_9SPHI</name>
<feature type="transmembrane region" description="Helical" evidence="1">
    <location>
        <begin position="34"/>
        <end position="60"/>
    </location>
</feature>